<organism evidence="21 22">
    <name type="scientific">Candidatus Blochmannia ocreatus</name>
    <name type="common">nom. nud.</name>
    <dbReference type="NCBI Taxonomy" id="251538"/>
    <lineage>
        <taxon>Bacteria</taxon>
        <taxon>Pseudomonadati</taxon>
        <taxon>Pseudomonadota</taxon>
        <taxon>Gammaproteobacteria</taxon>
        <taxon>Enterobacterales</taxon>
        <taxon>Enterobacteriaceae</taxon>
        <taxon>ant endosymbionts</taxon>
        <taxon>Candidatus Blochmanniella</taxon>
    </lineage>
</organism>
<evidence type="ECO:0000259" key="20">
    <source>
        <dbReference type="PROSITE" id="PS51101"/>
    </source>
</evidence>
<keyword evidence="14" id="KW-0418">Kinase</keyword>
<evidence type="ECO:0000256" key="5">
    <source>
        <dbReference type="ARBA" id="ARBA00011929"/>
    </source>
</evidence>
<name>A0ABY4SWQ6_9ENTR</name>
<accession>A0ABY4SWQ6</accession>
<keyword evidence="7" id="KW-0813">Transport</keyword>
<proteinExistence type="predicted"/>
<dbReference type="EMBL" id="CP097762">
    <property type="protein sequence ID" value="URJ25425.1"/>
    <property type="molecule type" value="Genomic_DNA"/>
</dbReference>
<evidence type="ECO:0000313" key="21">
    <source>
        <dbReference type="EMBL" id="URJ25425.1"/>
    </source>
</evidence>
<dbReference type="NCBIfam" id="TIGR00854">
    <property type="entry name" value="pts-sorbose"/>
    <property type="match status" value="1"/>
</dbReference>
<dbReference type="PANTHER" id="PTHR33799">
    <property type="entry name" value="PTS PERMEASE-RELATED-RELATED"/>
    <property type="match status" value="1"/>
</dbReference>
<protein>
    <recommendedName>
        <fullName evidence="6">PTS system mannose-specific EIIAB component</fullName>
        <ecNumber evidence="5">2.7.1.191</ecNumber>
    </recommendedName>
    <alternativeName>
        <fullName evidence="18">EIIAB-Man</fullName>
    </alternativeName>
    <alternativeName>
        <fullName evidence="17">EIII-Man</fullName>
    </alternativeName>
</protein>
<dbReference type="InterPro" id="IPR033887">
    <property type="entry name" value="PTS_IIA_man"/>
</dbReference>
<dbReference type="Pfam" id="PF03610">
    <property type="entry name" value="EIIA-man"/>
    <property type="match status" value="1"/>
</dbReference>
<evidence type="ECO:0000256" key="8">
    <source>
        <dbReference type="ARBA" id="ARBA00022475"/>
    </source>
</evidence>
<evidence type="ECO:0000256" key="18">
    <source>
        <dbReference type="ARBA" id="ARBA00032197"/>
    </source>
</evidence>
<dbReference type="NCBIfam" id="NF011670">
    <property type="entry name" value="PRK15088.1"/>
    <property type="match status" value="1"/>
</dbReference>
<evidence type="ECO:0000256" key="4">
    <source>
        <dbReference type="ARBA" id="ARBA00011738"/>
    </source>
</evidence>
<evidence type="ECO:0000256" key="15">
    <source>
        <dbReference type="ARBA" id="ARBA00023136"/>
    </source>
</evidence>
<reference evidence="21" key="1">
    <citation type="submission" date="2022-05" db="EMBL/GenBank/DDBJ databases">
        <title>Impact of host demography and evolutionary history on endosymbiont molecular evolution: a test in carpenter ants (Genus Camponotus) and their Blochmannia endosymbionts.</title>
        <authorList>
            <person name="Manthey J.D."/>
            <person name="Giron J.C."/>
            <person name="Hruska J.P."/>
        </authorList>
    </citation>
    <scope>NUCLEOTIDE SEQUENCE</scope>
    <source>
        <strain evidence="21">C-006</strain>
    </source>
</reference>
<evidence type="ECO:0000256" key="11">
    <source>
        <dbReference type="ARBA" id="ARBA00022597"/>
    </source>
</evidence>
<dbReference type="SUPFAM" id="SSF52728">
    <property type="entry name" value="PTS IIb component"/>
    <property type="match status" value="1"/>
</dbReference>
<evidence type="ECO:0000256" key="16">
    <source>
        <dbReference type="ARBA" id="ARBA00023757"/>
    </source>
</evidence>
<keyword evidence="15" id="KW-0472">Membrane</keyword>
<evidence type="ECO:0000256" key="17">
    <source>
        <dbReference type="ARBA" id="ARBA00030229"/>
    </source>
</evidence>
<comment type="subunit">
    <text evidence="4">Homodimer.</text>
</comment>
<dbReference type="InterPro" id="IPR018455">
    <property type="entry name" value="PTS_IIB_sorbose-sp_subgr"/>
</dbReference>
<keyword evidence="11" id="KW-0762">Sugar transport</keyword>
<evidence type="ECO:0000256" key="10">
    <source>
        <dbReference type="ARBA" id="ARBA00022553"/>
    </source>
</evidence>
<dbReference type="Pfam" id="PF03830">
    <property type="entry name" value="PTSIIB_sorb"/>
    <property type="match status" value="1"/>
</dbReference>
<dbReference type="Gene3D" id="3.40.35.10">
    <property type="entry name" value="Phosphotransferase system, sorbose subfamily IIB component"/>
    <property type="match status" value="1"/>
</dbReference>
<dbReference type="InterPro" id="IPR036662">
    <property type="entry name" value="PTS_EIIA_man-typ_sf"/>
</dbReference>
<dbReference type="InterPro" id="IPR013789">
    <property type="entry name" value="PTS_EIIA_man"/>
</dbReference>
<evidence type="ECO:0000256" key="7">
    <source>
        <dbReference type="ARBA" id="ARBA00022448"/>
    </source>
</evidence>
<gene>
    <name evidence="21" type="primary">manX</name>
    <name evidence="21" type="ORF">M9405_02150</name>
</gene>
<evidence type="ECO:0000256" key="3">
    <source>
        <dbReference type="ARBA" id="ARBA00004496"/>
    </source>
</evidence>
<sequence length="324" mass="36574">MTIAIILGAHGTVSEQLIRTAEIIAGKQKNVAWVNLLPEENTEILIKKYNEHLSKLDINIGLLFLIDTWGGSPFNAAHNIISYKKNCDIITGVNIPMLIEIFLAREHINSLQKLVKIALTSGIESVKSVRFSENIDNEHTIHDVDKPITQFDILNKKNSNNMLICIARIDDRLIHGQVVTRWVKEYNIQRIIVVNDNIAKDSIRKTLLTQVTPPGVTAHVLDVEKTIRVYNNPKYAENRVIMLFTNPTDVLRLVEGGVPIRSVNIGGMAFYENKKQINNVISVDKKDIEAFKKLDTYGIELEARKVPSDPPTKIMQIINTINNL</sequence>
<dbReference type="PROSITE" id="PS51101">
    <property type="entry name" value="PTS_EIIB_TYPE_4"/>
    <property type="match status" value="1"/>
</dbReference>
<evidence type="ECO:0000259" key="19">
    <source>
        <dbReference type="PROSITE" id="PS51096"/>
    </source>
</evidence>
<dbReference type="PROSITE" id="PS51096">
    <property type="entry name" value="PTS_EIIA_TYPE_4"/>
    <property type="match status" value="1"/>
</dbReference>
<dbReference type="Gene3D" id="3.40.50.510">
    <property type="entry name" value="Phosphotransferase system, mannose-type IIA component"/>
    <property type="match status" value="1"/>
</dbReference>
<keyword evidence="13" id="KW-0598">Phosphotransferase system</keyword>
<dbReference type="EC" id="2.7.1.191" evidence="5"/>
<dbReference type="NCBIfam" id="TIGR00824">
    <property type="entry name" value="EIIA-man"/>
    <property type="match status" value="1"/>
</dbReference>
<comment type="function">
    <text evidence="16">The phosphoenolpyruvate-dependent sugar phosphotransferase system (sugar PTS), a major carbohydrate active transport system, catalyzes the phosphorylation of incoming sugar substrates concomitantly with their translocation across the cell membrane. The enzyme II ManXYZ PTS system is involved in mannose transport.</text>
</comment>
<dbReference type="SUPFAM" id="SSF53062">
    <property type="entry name" value="PTS system fructose IIA component-like"/>
    <property type="match status" value="1"/>
</dbReference>
<comment type="catalytic activity">
    <reaction evidence="1">
        <text>D-mannose(out) + N(pros)-phospho-L-histidyl-[protein] = D-mannose 6-phosphate(in) + L-histidyl-[protein]</text>
        <dbReference type="Rhea" id="RHEA:49232"/>
        <dbReference type="Rhea" id="RHEA-COMP:9745"/>
        <dbReference type="Rhea" id="RHEA-COMP:9746"/>
        <dbReference type="ChEBI" id="CHEBI:4208"/>
        <dbReference type="ChEBI" id="CHEBI:29979"/>
        <dbReference type="ChEBI" id="CHEBI:58735"/>
        <dbReference type="ChEBI" id="CHEBI:64837"/>
        <dbReference type="EC" id="2.7.1.191"/>
    </reaction>
</comment>
<keyword evidence="22" id="KW-1185">Reference proteome</keyword>
<evidence type="ECO:0000256" key="12">
    <source>
        <dbReference type="ARBA" id="ARBA00022679"/>
    </source>
</evidence>
<evidence type="ECO:0000256" key="6">
    <source>
        <dbReference type="ARBA" id="ARBA00021685"/>
    </source>
</evidence>
<dbReference type="PANTHER" id="PTHR33799:SF1">
    <property type="entry name" value="PTS SYSTEM MANNOSE-SPECIFIC EIIAB COMPONENT-RELATED"/>
    <property type="match status" value="1"/>
</dbReference>
<dbReference type="InterPro" id="IPR004720">
    <property type="entry name" value="PTS_IIB_sorbose-sp"/>
</dbReference>
<evidence type="ECO:0000256" key="14">
    <source>
        <dbReference type="ARBA" id="ARBA00022777"/>
    </source>
</evidence>
<dbReference type="InterPro" id="IPR051471">
    <property type="entry name" value="Bacterial_PTS_sugar_comp"/>
</dbReference>
<keyword evidence="10" id="KW-0597">Phosphoprotein</keyword>
<evidence type="ECO:0000256" key="1">
    <source>
        <dbReference type="ARBA" id="ARBA00000514"/>
    </source>
</evidence>
<dbReference type="InterPro" id="IPR036667">
    <property type="entry name" value="PTS_IIB_sorbose-sp_sf"/>
</dbReference>
<dbReference type="GO" id="GO:0016740">
    <property type="term" value="F:transferase activity"/>
    <property type="evidence" value="ECO:0007669"/>
    <property type="project" value="UniProtKB-KW"/>
</dbReference>
<evidence type="ECO:0000256" key="9">
    <source>
        <dbReference type="ARBA" id="ARBA00022490"/>
    </source>
</evidence>
<comment type="subcellular location">
    <subcellularLocation>
        <location evidence="2">Cell membrane</location>
    </subcellularLocation>
    <subcellularLocation>
        <location evidence="3">Cytoplasm</location>
    </subcellularLocation>
</comment>
<dbReference type="InterPro" id="IPR004701">
    <property type="entry name" value="PTS_EIIA_man-typ"/>
</dbReference>
<evidence type="ECO:0000313" key="22">
    <source>
        <dbReference type="Proteomes" id="UP001056834"/>
    </source>
</evidence>
<feature type="domain" description="PTS EIIB type-4" evidence="20">
    <location>
        <begin position="160"/>
        <end position="324"/>
    </location>
</feature>
<keyword evidence="12 21" id="KW-0808">Transferase</keyword>
<dbReference type="Proteomes" id="UP001056834">
    <property type="component" value="Chromosome"/>
</dbReference>
<evidence type="ECO:0000256" key="2">
    <source>
        <dbReference type="ARBA" id="ARBA00004236"/>
    </source>
</evidence>
<dbReference type="CDD" id="cd00001">
    <property type="entry name" value="PTS_IIB_man"/>
    <property type="match status" value="1"/>
</dbReference>
<keyword evidence="9" id="KW-0963">Cytoplasm</keyword>
<keyword evidence="8" id="KW-1003">Cell membrane</keyword>
<evidence type="ECO:0000256" key="13">
    <source>
        <dbReference type="ARBA" id="ARBA00022683"/>
    </source>
</evidence>
<feature type="domain" description="PTS EIIA type-4" evidence="19">
    <location>
        <begin position="2"/>
        <end position="126"/>
    </location>
</feature>
<dbReference type="CDD" id="cd00006">
    <property type="entry name" value="PTS_IIA_man"/>
    <property type="match status" value="1"/>
</dbReference>
<dbReference type="RefSeq" id="WP_250223556.1">
    <property type="nucleotide sequence ID" value="NZ_CP097762.1"/>
</dbReference>